<dbReference type="FunFam" id="1.10.287.180:FF:000001">
    <property type="entry name" value="Transcription elongation factor GreA"/>
    <property type="match status" value="1"/>
</dbReference>
<protein>
    <recommendedName>
        <fullName evidence="2 8">Transcription elongation factor GreA</fullName>
    </recommendedName>
    <alternativeName>
        <fullName evidence="7 8">Transcript cleavage factor GreA</fullName>
    </alternativeName>
</protein>
<evidence type="ECO:0000256" key="6">
    <source>
        <dbReference type="ARBA" id="ARBA00024916"/>
    </source>
</evidence>
<keyword evidence="13" id="KW-1185">Reference proteome</keyword>
<reference evidence="12 13" key="1">
    <citation type="submission" date="2019-08" db="EMBL/GenBank/DDBJ databases">
        <authorList>
            <person name="Liang Q."/>
        </authorList>
    </citation>
    <scope>NUCLEOTIDE SEQUENCE [LARGE SCALE GENOMIC DNA]</scope>
    <source>
        <strain evidence="12 13">V1718</strain>
    </source>
</reference>
<evidence type="ECO:0000256" key="9">
    <source>
        <dbReference type="RuleBase" id="RU000556"/>
    </source>
</evidence>
<dbReference type="NCBIfam" id="NF001261">
    <property type="entry name" value="PRK00226.1-2"/>
    <property type="match status" value="1"/>
</dbReference>
<dbReference type="InterPro" id="IPR023459">
    <property type="entry name" value="Tscrpt_elong_fac_GreA/B_fam"/>
</dbReference>
<evidence type="ECO:0000313" key="13">
    <source>
        <dbReference type="Proteomes" id="UP000321595"/>
    </source>
</evidence>
<dbReference type="PANTHER" id="PTHR30437:SF4">
    <property type="entry name" value="TRANSCRIPTION ELONGATION FACTOR GREA"/>
    <property type="match status" value="1"/>
</dbReference>
<evidence type="ECO:0000256" key="1">
    <source>
        <dbReference type="ARBA" id="ARBA00008213"/>
    </source>
</evidence>
<evidence type="ECO:0000256" key="4">
    <source>
        <dbReference type="ARBA" id="ARBA00023125"/>
    </source>
</evidence>
<dbReference type="GO" id="GO:0070063">
    <property type="term" value="F:RNA polymerase binding"/>
    <property type="evidence" value="ECO:0007669"/>
    <property type="project" value="InterPro"/>
</dbReference>
<evidence type="ECO:0000256" key="7">
    <source>
        <dbReference type="ARBA" id="ARBA00030776"/>
    </source>
</evidence>
<dbReference type="Gene3D" id="1.10.287.180">
    <property type="entry name" value="Transcription elongation factor, GreA/GreB, N-terminal domain"/>
    <property type="match status" value="1"/>
</dbReference>
<evidence type="ECO:0000256" key="5">
    <source>
        <dbReference type="ARBA" id="ARBA00023163"/>
    </source>
</evidence>
<dbReference type="GO" id="GO:0003746">
    <property type="term" value="F:translation elongation factor activity"/>
    <property type="evidence" value="ECO:0007669"/>
    <property type="project" value="UniProtKB-KW"/>
</dbReference>
<keyword evidence="5 8" id="KW-0804">Transcription</keyword>
<dbReference type="RefSeq" id="WP_146957300.1">
    <property type="nucleotide sequence ID" value="NZ_CP042467.1"/>
</dbReference>
<dbReference type="InterPro" id="IPR036953">
    <property type="entry name" value="GreA/GreB_C_sf"/>
</dbReference>
<dbReference type="Pfam" id="PF03449">
    <property type="entry name" value="GreA_GreB_N"/>
    <property type="match status" value="1"/>
</dbReference>
<dbReference type="HAMAP" id="MF_00105">
    <property type="entry name" value="GreA_GreB"/>
    <property type="match status" value="1"/>
</dbReference>
<dbReference type="GO" id="GO:0032784">
    <property type="term" value="P:regulation of DNA-templated transcription elongation"/>
    <property type="evidence" value="ECO:0007669"/>
    <property type="project" value="UniProtKB-UniRule"/>
</dbReference>
<dbReference type="PROSITE" id="PS00829">
    <property type="entry name" value="GREAB_1"/>
    <property type="match status" value="1"/>
</dbReference>
<dbReference type="InterPro" id="IPR022691">
    <property type="entry name" value="Tscrpt_elong_fac_GreA/B_N"/>
</dbReference>
<dbReference type="Gene3D" id="3.10.50.30">
    <property type="entry name" value="Transcription elongation factor, GreA/GreB, C-terminal domain"/>
    <property type="match status" value="1"/>
</dbReference>
<comment type="function">
    <text evidence="6 8 9">Necessary for efficient RNA polymerase transcription elongation past template-encoded arresting sites. The arresting sites in DNA have the property of trapping a certain fraction of elongating RNA polymerases that pass through, resulting in locked ternary complexes. Cleavage of the nascent transcript by cleavage factors such as GreA or GreB allows the resumption of elongation from the new 3'terminus. GreA releases sequences of 2 to 3 nucleotides.</text>
</comment>
<dbReference type="PROSITE" id="PS00830">
    <property type="entry name" value="GREAB_2"/>
    <property type="match status" value="1"/>
</dbReference>
<sequence length="156" mass="17125">MKVPMTAEGYRALRDELDHLKRVERHKIVAEIEVARAHGDLKENAEYHAAKEKQGFVEGRIQEIEAYLSNADVIDVGTLSGSRVVFGATVTVFDVEDDEEKTYKIVGDAEADLKNGKISFKSPIAKALIGKEEGDEVTVKAPGGDRVVEIVGVQFI</sequence>
<evidence type="ECO:0000256" key="8">
    <source>
        <dbReference type="HAMAP-Rule" id="MF_00105"/>
    </source>
</evidence>
<dbReference type="Proteomes" id="UP000321595">
    <property type="component" value="Chromosome"/>
</dbReference>
<dbReference type="OrthoDB" id="9808774at2"/>
<dbReference type="InterPro" id="IPR028624">
    <property type="entry name" value="Tscrpt_elong_fac_GreA/B"/>
</dbReference>
<dbReference type="KEGG" id="bbae:FRD01_02400"/>
<keyword evidence="3 8" id="KW-0805">Transcription regulation</keyword>
<keyword evidence="4 8" id="KW-0238">DNA-binding</keyword>
<evidence type="ECO:0000259" key="11">
    <source>
        <dbReference type="Pfam" id="PF03449"/>
    </source>
</evidence>
<keyword evidence="12" id="KW-0648">Protein biosynthesis</keyword>
<dbReference type="GO" id="GO:0003677">
    <property type="term" value="F:DNA binding"/>
    <property type="evidence" value="ECO:0007669"/>
    <property type="project" value="UniProtKB-UniRule"/>
</dbReference>
<dbReference type="InterPro" id="IPR006359">
    <property type="entry name" value="Tscrpt_elong_fac_GreA"/>
</dbReference>
<dbReference type="InterPro" id="IPR036805">
    <property type="entry name" value="Tscrpt_elong_fac_GreA/B_N_sf"/>
</dbReference>
<dbReference type="NCBIfam" id="NF001263">
    <property type="entry name" value="PRK00226.1-4"/>
    <property type="match status" value="1"/>
</dbReference>
<dbReference type="PIRSF" id="PIRSF006092">
    <property type="entry name" value="GreA_GreB"/>
    <property type="match status" value="1"/>
</dbReference>
<name>A0A5B8XMB8_9DELT</name>
<dbReference type="NCBIfam" id="TIGR01462">
    <property type="entry name" value="greA"/>
    <property type="match status" value="1"/>
</dbReference>
<dbReference type="SUPFAM" id="SSF54534">
    <property type="entry name" value="FKBP-like"/>
    <property type="match status" value="1"/>
</dbReference>
<dbReference type="EMBL" id="CP042467">
    <property type="protein sequence ID" value="QED26128.1"/>
    <property type="molecule type" value="Genomic_DNA"/>
</dbReference>
<evidence type="ECO:0000313" key="12">
    <source>
        <dbReference type="EMBL" id="QED26128.1"/>
    </source>
</evidence>
<dbReference type="SUPFAM" id="SSF46557">
    <property type="entry name" value="GreA transcript cleavage protein, N-terminal domain"/>
    <property type="match status" value="1"/>
</dbReference>
<dbReference type="Pfam" id="PF01272">
    <property type="entry name" value="GreA_GreB"/>
    <property type="match status" value="1"/>
</dbReference>
<gene>
    <name evidence="8 12" type="primary">greA</name>
    <name evidence="12" type="ORF">FRD01_02400</name>
</gene>
<keyword evidence="12" id="KW-0251">Elongation factor</keyword>
<feature type="domain" description="Transcription elongation factor GreA/GreB C-terminal" evidence="10">
    <location>
        <begin position="82"/>
        <end position="154"/>
    </location>
</feature>
<proteinExistence type="inferred from homology"/>
<evidence type="ECO:0000259" key="10">
    <source>
        <dbReference type="Pfam" id="PF01272"/>
    </source>
</evidence>
<feature type="domain" description="Transcription elongation factor GreA/GreB N-terminal" evidence="11">
    <location>
        <begin position="3"/>
        <end position="73"/>
    </location>
</feature>
<organism evidence="12 13">
    <name type="scientific">Microvenator marinus</name>
    <dbReference type="NCBI Taxonomy" id="2600177"/>
    <lineage>
        <taxon>Bacteria</taxon>
        <taxon>Deltaproteobacteria</taxon>
        <taxon>Bradymonadales</taxon>
        <taxon>Microvenatoraceae</taxon>
        <taxon>Microvenator</taxon>
    </lineage>
</organism>
<evidence type="ECO:0000256" key="2">
    <source>
        <dbReference type="ARBA" id="ARBA00013729"/>
    </source>
</evidence>
<dbReference type="GO" id="GO:0006354">
    <property type="term" value="P:DNA-templated transcription elongation"/>
    <property type="evidence" value="ECO:0007669"/>
    <property type="project" value="TreeGrafter"/>
</dbReference>
<dbReference type="NCBIfam" id="NF001264">
    <property type="entry name" value="PRK00226.1-5"/>
    <property type="match status" value="1"/>
</dbReference>
<accession>A0A5B8XMB8</accession>
<dbReference type="FunFam" id="3.10.50.30:FF:000001">
    <property type="entry name" value="Transcription elongation factor GreA"/>
    <property type="match status" value="1"/>
</dbReference>
<dbReference type="InterPro" id="IPR018151">
    <property type="entry name" value="TF_GreA/GreB_CS"/>
</dbReference>
<dbReference type="AlphaFoldDB" id="A0A5B8XMB8"/>
<dbReference type="PANTHER" id="PTHR30437">
    <property type="entry name" value="TRANSCRIPTION ELONGATION FACTOR GREA"/>
    <property type="match status" value="1"/>
</dbReference>
<evidence type="ECO:0000256" key="3">
    <source>
        <dbReference type="ARBA" id="ARBA00023015"/>
    </source>
</evidence>
<comment type="similarity">
    <text evidence="1 8 9">Belongs to the GreA/GreB family.</text>
</comment>
<dbReference type="InterPro" id="IPR001437">
    <property type="entry name" value="Tscrpt_elong_fac_GreA/B_C"/>
</dbReference>